<dbReference type="InterPro" id="IPR023213">
    <property type="entry name" value="CAT-like_dom_sf"/>
</dbReference>
<dbReference type="InterPro" id="IPR036736">
    <property type="entry name" value="ACP-like_sf"/>
</dbReference>
<dbReference type="InterPro" id="IPR009081">
    <property type="entry name" value="PP-bd_ACP"/>
</dbReference>
<evidence type="ECO:0000313" key="5">
    <source>
        <dbReference type="Proteomes" id="UP000255167"/>
    </source>
</evidence>
<dbReference type="GO" id="GO:0016874">
    <property type="term" value="F:ligase activity"/>
    <property type="evidence" value="ECO:0007669"/>
    <property type="project" value="UniProtKB-KW"/>
</dbReference>
<dbReference type="Gene3D" id="3.30.559.30">
    <property type="entry name" value="Nonribosomal peptide synthetase, condensation domain"/>
    <property type="match status" value="1"/>
</dbReference>
<name>A0A378F3K0_KLEPN</name>
<reference evidence="4 5" key="1">
    <citation type="submission" date="2018-06" db="EMBL/GenBank/DDBJ databases">
        <authorList>
            <consortium name="Pathogen Informatics"/>
            <person name="Doyle S."/>
        </authorList>
    </citation>
    <scope>NUCLEOTIDE SEQUENCE [LARGE SCALE GENOMIC DNA]</scope>
    <source>
        <strain evidence="4 5">NCTC9617</strain>
    </source>
</reference>
<dbReference type="Gene3D" id="3.30.559.10">
    <property type="entry name" value="Chloramphenicol acetyltransferase-like domain"/>
    <property type="match status" value="1"/>
</dbReference>
<dbReference type="EC" id="6.3.2.-" evidence="4"/>
<dbReference type="GO" id="GO:0005737">
    <property type="term" value="C:cytoplasm"/>
    <property type="evidence" value="ECO:0007669"/>
    <property type="project" value="TreeGrafter"/>
</dbReference>
<organism evidence="4 5">
    <name type="scientific">Klebsiella pneumoniae</name>
    <dbReference type="NCBI Taxonomy" id="573"/>
    <lineage>
        <taxon>Bacteria</taxon>
        <taxon>Pseudomonadati</taxon>
        <taxon>Pseudomonadota</taxon>
        <taxon>Gammaproteobacteria</taxon>
        <taxon>Enterobacterales</taxon>
        <taxon>Enterobacteriaceae</taxon>
        <taxon>Klebsiella/Raoultella group</taxon>
        <taxon>Klebsiella</taxon>
        <taxon>Klebsiella pneumoniae complex</taxon>
    </lineage>
</organism>
<dbReference type="PANTHER" id="PTHR45527:SF10">
    <property type="entry name" value="PYOCHELIN SYNTHASE PCHF"/>
    <property type="match status" value="1"/>
</dbReference>
<evidence type="ECO:0000313" key="4">
    <source>
        <dbReference type="EMBL" id="STW38673.1"/>
    </source>
</evidence>
<evidence type="ECO:0000259" key="2">
    <source>
        <dbReference type="Pfam" id="PF00550"/>
    </source>
</evidence>
<dbReference type="SUPFAM" id="SSF47336">
    <property type="entry name" value="ACP-like"/>
    <property type="match status" value="1"/>
</dbReference>
<keyword evidence="1 4" id="KW-0436">Ligase</keyword>
<accession>A0A378F3K0</accession>
<proteinExistence type="predicted"/>
<dbReference type="Pfam" id="PF00550">
    <property type="entry name" value="PP-binding"/>
    <property type="match status" value="1"/>
</dbReference>
<dbReference type="PANTHER" id="PTHR45527">
    <property type="entry name" value="NONRIBOSOMAL PEPTIDE SYNTHETASE"/>
    <property type="match status" value="1"/>
</dbReference>
<dbReference type="Gene3D" id="1.10.1200.10">
    <property type="entry name" value="ACP-like"/>
    <property type="match status" value="1"/>
</dbReference>
<dbReference type="Pfam" id="PF00668">
    <property type="entry name" value="Condensation"/>
    <property type="match status" value="1"/>
</dbReference>
<dbReference type="AlphaFoldDB" id="A0A378F3K0"/>
<protein>
    <submittedName>
        <fullName evidence="4">Irp2</fullName>
        <ecNumber evidence="4">6.3.2.-</ecNumber>
    </submittedName>
</protein>
<dbReference type="GO" id="GO:0043041">
    <property type="term" value="P:amino acid activation for nonribosomal peptide biosynthetic process"/>
    <property type="evidence" value="ECO:0007669"/>
    <property type="project" value="TreeGrafter"/>
</dbReference>
<dbReference type="FunFam" id="3.30.559.10:FF:000023">
    <property type="entry name" value="Non-ribosomal peptide synthetase"/>
    <property type="match status" value="1"/>
</dbReference>
<sequence length="356" mass="40628">MASPLQHKICTDMAPFLPGILPDRLANDCDLIGLGLDSLAMMKLAAMWRRQGYDVSFARLIEQPRLDAWLALMTQQTPSAEQEKKAVLPGTHENEPFPLALMQHAYWVGRDSAQHLGGVAAHFYHEFDLPQLDVERLENAVHQLLARHGMLRVAILEEGLQQVLEYAQWPGLREYDLRQETADIATLRMEAIRAALSHRQLNIAQGEVFDVRVTHKPAALGGGCRLHFNLDMIAADAMSLRVLLDDLARLYLEPQQPLPVLDLSYCQYQQLRHAWLQEPQQQARYAQDKQWWLERLADLPGAPMLPSVGLNLDSAQQTVVRRHRWFDARARQQLEASAREHQLTLPMMMPLRLPKC</sequence>
<dbReference type="EMBL" id="UGNC01000003">
    <property type="protein sequence ID" value="STW38673.1"/>
    <property type="molecule type" value="Genomic_DNA"/>
</dbReference>
<dbReference type="Proteomes" id="UP000255167">
    <property type="component" value="Unassembled WGS sequence"/>
</dbReference>
<dbReference type="SUPFAM" id="SSF52777">
    <property type="entry name" value="CoA-dependent acyltransferases"/>
    <property type="match status" value="2"/>
</dbReference>
<gene>
    <name evidence="4" type="primary">mbtB_1</name>
    <name evidence="4" type="ORF">NCTC9617_00188</name>
</gene>
<dbReference type="GO" id="GO:0000036">
    <property type="term" value="F:acyl carrier activity"/>
    <property type="evidence" value="ECO:0007669"/>
    <property type="project" value="TreeGrafter"/>
</dbReference>
<dbReference type="GO" id="GO:0044550">
    <property type="term" value="P:secondary metabolite biosynthetic process"/>
    <property type="evidence" value="ECO:0007669"/>
    <property type="project" value="TreeGrafter"/>
</dbReference>
<dbReference type="GO" id="GO:0031177">
    <property type="term" value="F:phosphopantetheine binding"/>
    <property type="evidence" value="ECO:0007669"/>
    <property type="project" value="TreeGrafter"/>
</dbReference>
<evidence type="ECO:0000259" key="3">
    <source>
        <dbReference type="Pfam" id="PF00668"/>
    </source>
</evidence>
<feature type="domain" description="Condensation" evidence="3">
    <location>
        <begin position="98"/>
        <end position="348"/>
    </location>
</feature>
<dbReference type="InterPro" id="IPR001242">
    <property type="entry name" value="Condensation_dom"/>
</dbReference>
<feature type="domain" description="Carrier" evidence="2">
    <location>
        <begin position="19"/>
        <end position="71"/>
    </location>
</feature>
<evidence type="ECO:0000256" key="1">
    <source>
        <dbReference type="ARBA" id="ARBA00022598"/>
    </source>
</evidence>